<dbReference type="InterPro" id="IPR021329">
    <property type="entry name" value="DUF2938"/>
</dbReference>
<dbReference type="Pfam" id="PF11158">
    <property type="entry name" value="DUF2938"/>
    <property type="match status" value="1"/>
</dbReference>
<feature type="transmembrane region" description="Helical" evidence="1">
    <location>
        <begin position="6"/>
        <end position="26"/>
    </location>
</feature>
<keyword evidence="1" id="KW-0472">Membrane</keyword>
<keyword evidence="1" id="KW-0812">Transmembrane</keyword>
<dbReference type="RefSeq" id="WP_116335784.1">
    <property type="nucleotide sequence ID" value="NZ_LT976856.1"/>
</dbReference>
<keyword evidence="1" id="KW-1133">Transmembrane helix</keyword>
<dbReference type="Proteomes" id="UP000256297">
    <property type="component" value="Chromosome CBM2589_b"/>
</dbReference>
<evidence type="ECO:0000313" key="2">
    <source>
        <dbReference type="EMBL" id="SOY39796.1"/>
    </source>
</evidence>
<evidence type="ECO:0000256" key="1">
    <source>
        <dbReference type="SAM" id="Phobius"/>
    </source>
</evidence>
<proteinExistence type="predicted"/>
<gene>
    <name evidence="2" type="ORF">CBM2589_B10077</name>
</gene>
<organism evidence="2">
    <name type="scientific">Cupriavidus taiwanensis</name>
    <dbReference type="NCBI Taxonomy" id="164546"/>
    <lineage>
        <taxon>Bacteria</taxon>
        <taxon>Pseudomonadati</taxon>
        <taxon>Pseudomonadota</taxon>
        <taxon>Betaproteobacteria</taxon>
        <taxon>Burkholderiales</taxon>
        <taxon>Burkholderiaceae</taxon>
        <taxon>Cupriavidus</taxon>
    </lineage>
</organism>
<feature type="transmembrane region" description="Helical" evidence="1">
    <location>
        <begin position="145"/>
        <end position="166"/>
    </location>
</feature>
<feature type="transmembrane region" description="Helical" evidence="1">
    <location>
        <begin position="72"/>
        <end position="95"/>
    </location>
</feature>
<protein>
    <recommendedName>
        <fullName evidence="3">DUF2938 domain-containing protein</fullName>
    </recommendedName>
</protein>
<evidence type="ECO:0008006" key="3">
    <source>
        <dbReference type="Google" id="ProtNLM"/>
    </source>
</evidence>
<accession>A0A375B7Z7</accession>
<dbReference type="EMBL" id="OFSP01000001">
    <property type="protein sequence ID" value="SOY39796.1"/>
    <property type="molecule type" value="Genomic_DNA"/>
</dbReference>
<comment type="caution">
    <text evidence="2">The sequence shown here is derived from an EMBL/GenBank/DDBJ whole genome shotgun (WGS) entry which is preliminary data.</text>
</comment>
<dbReference type="AlphaFoldDB" id="A0A375B7Z7"/>
<reference evidence="2" key="1">
    <citation type="submission" date="2018-01" db="EMBL/GenBank/DDBJ databases">
        <authorList>
            <person name="Clerissi C."/>
        </authorList>
    </citation>
    <scope>NUCLEOTIDE SEQUENCE</scope>
    <source>
        <strain evidence="2">Cupriavidus taiwanensis STM 3521</strain>
    </source>
</reference>
<sequence>MPDHATAVLLHATVIGTGATLVMDAWAIVRKRLLGVSALNYGLVGRWLAWLPRGRFCHHPIAATPPVRGEQAIGWLAHYLIGIAFAGILLALWGLDWTRRPTLAPALIVGLGSVAAPFLLMQPAMGAGIAASRTPRPNVARLHSLMTHAVFGVGLYGAGWVIRLLAG</sequence>
<name>A0A375B7Z7_9BURK</name>
<feature type="transmembrane region" description="Helical" evidence="1">
    <location>
        <begin position="102"/>
        <end position="125"/>
    </location>
</feature>